<dbReference type="Proteomes" id="UP000324907">
    <property type="component" value="Unassembled WGS sequence"/>
</dbReference>
<keyword evidence="6" id="KW-0325">Glycoprotein</keyword>
<dbReference type="EMBL" id="VLTL01000004">
    <property type="protein sequence ID" value="KAA0171863.1"/>
    <property type="molecule type" value="Genomic_DNA"/>
</dbReference>
<evidence type="ECO:0000256" key="8">
    <source>
        <dbReference type="SAM" id="Phobius"/>
    </source>
</evidence>
<evidence type="ECO:0000313" key="11">
    <source>
        <dbReference type="Proteomes" id="UP000324907"/>
    </source>
</evidence>
<comment type="subcellular location">
    <subcellularLocation>
        <location evidence="1">Membrane</location>
        <topology evidence="1">Multi-pass membrane protein</topology>
    </subcellularLocation>
</comment>
<comment type="similarity">
    <text evidence="2">Belongs to the TMEM161 family.</text>
</comment>
<evidence type="ECO:0000256" key="5">
    <source>
        <dbReference type="ARBA" id="ARBA00023136"/>
    </source>
</evidence>
<evidence type="ECO:0000256" key="2">
    <source>
        <dbReference type="ARBA" id="ARBA00009706"/>
    </source>
</evidence>
<evidence type="ECO:0000313" key="10">
    <source>
        <dbReference type="EMBL" id="KAA0171863.1"/>
    </source>
</evidence>
<evidence type="ECO:0000256" key="1">
    <source>
        <dbReference type="ARBA" id="ARBA00004141"/>
    </source>
</evidence>
<feature type="transmembrane region" description="Helical" evidence="8">
    <location>
        <begin position="270"/>
        <end position="290"/>
    </location>
</feature>
<protein>
    <submittedName>
        <fullName evidence="9">Uncharacterized protein</fullName>
    </submittedName>
</protein>
<evidence type="ECO:0000256" key="7">
    <source>
        <dbReference type="SAM" id="MobiDB-lite"/>
    </source>
</evidence>
<evidence type="ECO:0000313" key="9">
    <source>
        <dbReference type="EMBL" id="KAA0158643.1"/>
    </source>
</evidence>
<dbReference type="Proteomes" id="UP000325113">
    <property type="component" value="Unassembled WGS sequence"/>
</dbReference>
<reference evidence="11 12" key="1">
    <citation type="submission" date="2019-07" db="EMBL/GenBank/DDBJ databases">
        <title>Genomes of Cafeteria roenbergensis.</title>
        <authorList>
            <person name="Fischer M.G."/>
            <person name="Hackl T."/>
            <person name="Roman M."/>
        </authorList>
    </citation>
    <scope>NUCLEOTIDE SEQUENCE [LARGE SCALE GENOMIC DNA]</scope>
    <source>
        <strain evidence="9 12">Cflag</strain>
        <strain evidence="10 11">RCC970-E3</strain>
    </source>
</reference>
<dbReference type="EMBL" id="VLTM01000064">
    <property type="protein sequence ID" value="KAA0158643.1"/>
    <property type="molecule type" value="Genomic_DNA"/>
</dbReference>
<dbReference type="PANTHER" id="PTHR13624:SF6">
    <property type="entry name" value="EMEI"/>
    <property type="match status" value="1"/>
</dbReference>
<proteinExistence type="inferred from homology"/>
<feature type="compositionally biased region" description="Basic residues" evidence="7">
    <location>
        <begin position="549"/>
        <end position="562"/>
    </location>
</feature>
<keyword evidence="3 8" id="KW-0812">Transmembrane</keyword>
<feature type="transmembrane region" description="Helical" evidence="8">
    <location>
        <begin position="224"/>
        <end position="249"/>
    </location>
</feature>
<feature type="region of interest" description="Disordered" evidence="7">
    <location>
        <begin position="546"/>
        <end position="569"/>
    </location>
</feature>
<keyword evidence="4 8" id="KW-1133">Transmembrane helix</keyword>
<feature type="transmembrane region" description="Helical" evidence="8">
    <location>
        <begin position="328"/>
        <end position="350"/>
    </location>
</feature>
<dbReference type="GO" id="GO:0016020">
    <property type="term" value="C:membrane"/>
    <property type="evidence" value="ECO:0007669"/>
    <property type="project" value="UniProtKB-SubCell"/>
</dbReference>
<feature type="transmembrane region" description="Helical" evidence="8">
    <location>
        <begin position="397"/>
        <end position="419"/>
    </location>
</feature>
<feature type="transmembrane region" description="Helical" evidence="8">
    <location>
        <begin position="126"/>
        <end position="145"/>
    </location>
</feature>
<accession>A0A5A8CZU2</accession>
<dbReference type="InterPro" id="IPR019395">
    <property type="entry name" value="Transmembrane_161A/B"/>
</dbReference>
<evidence type="ECO:0000256" key="4">
    <source>
        <dbReference type="ARBA" id="ARBA00022989"/>
    </source>
</evidence>
<feature type="transmembrane region" description="Helical" evidence="8">
    <location>
        <begin position="165"/>
        <end position="183"/>
    </location>
</feature>
<evidence type="ECO:0000256" key="3">
    <source>
        <dbReference type="ARBA" id="ARBA00022692"/>
    </source>
</evidence>
<name>A0A5A8CZU2_CAFRO</name>
<dbReference type="PANTHER" id="PTHR13624">
    <property type="entry name" value="RE42071P"/>
    <property type="match status" value="1"/>
</dbReference>
<dbReference type="Pfam" id="PF10268">
    <property type="entry name" value="Tmemb_161AB"/>
    <property type="match status" value="1"/>
</dbReference>
<sequence>MPVIHMELVAFLASASIINTCNKRFPVGEWLLRGLTVFGSAAKSNPAQVRALEAKRGLMDVETAQEEAETLVDYSSAPLSEVLPASTARGFDTLTTLTFSLITTAAVTGLSALYSCVRGTEQHSMSFIALCVCAATAMYVLVVRATASSGQSTAAQRSQSTLRQVGIAAGAVGVVLALLAMMAPDRVFDFSLRRGLNEAARHATSFVAVVLGDSASASEQQEPWLAFTFFAIALVCGAVTFIQVMPAILYARSVALQLNDASVPQWQRMLSLGAFAAPLLLAALWVRPVLGDSVLPPDLVKCNAAALARDCTTLPHAGEFFLTETQWFSLRVAAVLALCVAQVPVIRWLVAAHLRRARNDQVRTLVEFVSVPKESLRADLDIMAELTSLAAEPFQSVNVVTSSLLAPFVLLAMLALAAVRKGELSPLYTCPAVHAGMAAVGLPAGALAVAAEDQSRLSDLDAFLMDTLSIAFPELPSTREMHLISPSLWRPLLSILIWYFLASWFVLSALALAYWQLEQSSAKLKLDERTAPAARAAAANAKAAEAKAAKKSRKSKKALKKAAKADKEE</sequence>
<evidence type="ECO:0000256" key="6">
    <source>
        <dbReference type="ARBA" id="ARBA00023180"/>
    </source>
</evidence>
<comment type="caution">
    <text evidence="9">The sequence shown here is derived from an EMBL/GenBank/DDBJ whole genome shotgun (WGS) entry which is preliminary data.</text>
</comment>
<gene>
    <name evidence="10" type="ORF">FNF28_00498</name>
    <name evidence="9" type="ORF">FNF31_05290</name>
</gene>
<organism evidence="9 12">
    <name type="scientific">Cafeteria roenbergensis</name>
    <name type="common">Marine flagellate</name>
    <dbReference type="NCBI Taxonomy" id="33653"/>
    <lineage>
        <taxon>Eukaryota</taxon>
        <taxon>Sar</taxon>
        <taxon>Stramenopiles</taxon>
        <taxon>Bigyra</taxon>
        <taxon>Opalozoa</taxon>
        <taxon>Bicosoecida</taxon>
        <taxon>Cafeteriaceae</taxon>
        <taxon>Cafeteria</taxon>
    </lineage>
</organism>
<keyword evidence="5 8" id="KW-0472">Membrane</keyword>
<dbReference type="AlphaFoldDB" id="A0A5A8CZU2"/>
<feature type="transmembrane region" description="Helical" evidence="8">
    <location>
        <begin position="94"/>
        <end position="114"/>
    </location>
</feature>
<evidence type="ECO:0000313" key="12">
    <source>
        <dbReference type="Proteomes" id="UP000325113"/>
    </source>
</evidence>
<feature type="transmembrane region" description="Helical" evidence="8">
    <location>
        <begin position="495"/>
        <end position="515"/>
    </location>
</feature>